<name>A0A6G7PTQ5_9BACT</name>
<dbReference type="Pfam" id="PF12706">
    <property type="entry name" value="Lactamase_B_2"/>
    <property type="match status" value="1"/>
</dbReference>
<accession>A0A6G7PTQ5</accession>
<reference evidence="1 2" key="1">
    <citation type="submission" date="2020-02" db="EMBL/GenBank/DDBJ databases">
        <title>Genome analysis of Thermosulfuriphilus ammonigenes ST65T, an anaerobic thermophilic chemolithoautotrophic bacterium isolated from a deep-sea hydrothermal vent.</title>
        <authorList>
            <person name="Slobodkina G."/>
            <person name="Allioux M."/>
            <person name="Merkel A."/>
            <person name="Alain K."/>
            <person name="Jebbar M."/>
            <person name="Slobodkin A."/>
        </authorList>
    </citation>
    <scope>NUCLEOTIDE SEQUENCE [LARGE SCALE GENOMIC DNA]</scope>
    <source>
        <strain evidence="1 2">ST65</strain>
    </source>
</reference>
<organism evidence="1 2">
    <name type="scientific">Thermosulfuriphilus ammonigenes</name>
    <dbReference type="NCBI Taxonomy" id="1936021"/>
    <lineage>
        <taxon>Bacteria</taxon>
        <taxon>Pseudomonadati</taxon>
        <taxon>Thermodesulfobacteriota</taxon>
        <taxon>Thermodesulfobacteria</taxon>
        <taxon>Thermodesulfobacteriales</taxon>
        <taxon>Thermodesulfobacteriaceae</taxon>
        <taxon>Thermosulfuriphilus</taxon>
    </lineage>
</organism>
<dbReference type="GO" id="GO:0016787">
    <property type="term" value="F:hydrolase activity"/>
    <property type="evidence" value="ECO:0007669"/>
    <property type="project" value="UniProtKB-KW"/>
</dbReference>
<dbReference type="Gene3D" id="3.60.15.10">
    <property type="entry name" value="Ribonuclease Z/Hydroxyacylglutathione hydrolase-like"/>
    <property type="match status" value="1"/>
</dbReference>
<keyword evidence="2" id="KW-1185">Reference proteome</keyword>
<dbReference type="SUPFAM" id="SSF56281">
    <property type="entry name" value="Metallo-hydrolase/oxidoreductase"/>
    <property type="match status" value="1"/>
</dbReference>
<dbReference type="RefSeq" id="WP_166031051.1">
    <property type="nucleotide sequence ID" value="NZ_CP048877.1"/>
</dbReference>
<evidence type="ECO:0000313" key="1">
    <source>
        <dbReference type="EMBL" id="QIJ70828.1"/>
    </source>
</evidence>
<dbReference type="CDD" id="cd07741">
    <property type="entry name" value="metallo-hydrolase-like_MBL-fold"/>
    <property type="match status" value="1"/>
</dbReference>
<dbReference type="AlphaFoldDB" id="A0A6G7PTQ5"/>
<proteinExistence type="predicted"/>
<gene>
    <name evidence="1" type="ORF">G4V39_00450</name>
</gene>
<dbReference type="InterPro" id="IPR036866">
    <property type="entry name" value="RibonucZ/Hydroxyglut_hydro"/>
</dbReference>
<dbReference type="EMBL" id="CP048877">
    <property type="protein sequence ID" value="QIJ70828.1"/>
    <property type="molecule type" value="Genomic_DNA"/>
</dbReference>
<sequence length="255" mass="28364">MAFIKFLGTAGGRFVVARQLRYSAGIYISHEGTSLILDPGPGTLVRCARVRPAIDVTKLDGLILSHAHLDHSNDANILLDAINQGGLRKAGALFCPRDCLEGDNPVILRYLRNNLERIEILQAETSYLLGNISFWTSVRHRHPVETYGLIFDFSGHKVGFLVDTAYFKGLAASYLGVKTLVINVVRYHPPKGYLLEHLHIADVKRLLKEIAPQRAVLTHFGMTMLRARPEKVADELTWELGIPVMAAHDGLHLEV</sequence>
<dbReference type="PANTHER" id="PTHR42663:SF6">
    <property type="entry name" value="HYDROLASE C777.06C-RELATED"/>
    <property type="match status" value="1"/>
</dbReference>
<protein>
    <submittedName>
        <fullName evidence="1">MBL fold metallo-hydrolase</fullName>
    </submittedName>
</protein>
<dbReference type="Proteomes" id="UP000502179">
    <property type="component" value="Chromosome"/>
</dbReference>
<dbReference type="InterPro" id="IPR001279">
    <property type="entry name" value="Metallo-B-lactamas"/>
</dbReference>
<dbReference type="PANTHER" id="PTHR42663">
    <property type="entry name" value="HYDROLASE C777.06C-RELATED-RELATED"/>
    <property type="match status" value="1"/>
</dbReference>
<dbReference type="KEGG" id="tav:G4V39_00450"/>
<evidence type="ECO:0000313" key="2">
    <source>
        <dbReference type="Proteomes" id="UP000502179"/>
    </source>
</evidence>
<keyword evidence="1" id="KW-0378">Hydrolase</keyword>